<feature type="repeat" description="TPR" evidence="1">
    <location>
        <begin position="69"/>
        <end position="102"/>
    </location>
</feature>
<dbReference type="SUPFAM" id="SSF81901">
    <property type="entry name" value="HCP-like"/>
    <property type="match status" value="2"/>
</dbReference>
<keyword evidence="2" id="KW-1133">Transmembrane helix</keyword>
<keyword evidence="2" id="KW-0472">Membrane</keyword>
<dbReference type="SUPFAM" id="SSF48452">
    <property type="entry name" value="TPR-like"/>
    <property type="match status" value="1"/>
</dbReference>
<keyword evidence="1" id="KW-0802">TPR repeat</keyword>
<sequence>MFKSSKIIFFIIVLLLGFLVLVFFAFKQAKHLQRDPIVLMNRYYLLKESNPEAAKTALMIILRQDKDYLPALNELSQLYLKENNYKSALPLLRRLHELEPDNFHQTMQLAHMYYAGGEWQKAHILFEQLKEEQFPGIREDALKMLYKMASALPNYRMNAAAELKEVQPATFLSVRQIWLDYFYKIKTEHREQARELLSLLALMDPKNPLIQEEMGYILLENGEETAAIPYFLQAYNKQPSARLALQLAYLYLNGKDEVKAAQFFLLAARANDPQIKKAALRGYELVRFKQQEPLLQLPIPRKSLSEEQVWLDQFYLLKKKNKELAWLLIQKIINQYPNNITALKEGGFLAIDKGYRQEAIVYFTQAYNLTFAADIAMQLGYLYDETSNKYLAYHYFYLATSSKDKELELRAQNSLTNLAGLQTKALPEPYFGEIFFDPFSQSRFGLTVTPLYARLGIETASLLQTKAYLVFRQTEDNKSTNSGQLPQIYEDNVRIMGGGVQITPIPNFPLIAFAEAGAAYDLIYRNRERWRGDLRGGLMYYNEFGAKPAYYDRVKISADYYSTWYGDLIYFSRYDNNVIGTLRTHQGIRLMQYHSSMVNLYLTGRIIEDTRREFFNNIAEIGPGIGFIPSNRYRVEIRFEHIKGAYLPAGGSFNPYGKYYTNNTVQFLFYLKL</sequence>
<keyword evidence="2" id="KW-0812">Transmembrane</keyword>
<reference evidence="3 4" key="1">
    <citation type="submission" date="2018-12" db="EMBL/GenBank/DDBJ databases">
        <title>Legionella sp,whole genome shotgun sequence.</title>
        <authorList>
            <person name="Wu H."/>
        </authorList>
    </citation>
    <scope>NUCLEOTIDE SEQUENCE [LARGE SCALE GENOMIC DNA]</scope>
    <source>
        <strain evidence="4">km714</strain>
    </source>
</reference>
<dbReference type="AlphaFoldDB" id="A0A433JI44"/>
<proteinExistence type="predicted"/>
<dbReference type="InterPro" id="IPR006597">
    <property type="entry name" value="Sel1-like"/>
</dbReference>
<dbReference type="PROSITE" id="PS50005">
    <property type="entry name" value="TPR"/>
    <property type="match status" value="1"/>
</dbReference>
<evidence type="ECO:0000256" key="2">
    <source>
        <dbReference type="SAM" id="Phobius"/>
    </source>
</evidence>
<dbReference type="Gene3D" id="1.25.40.10">
    <property type="entry name" value="Tetratricopeptide repeat domain"/>
    <property type="match status" value="2"/>
</dbReference>
<dbReference type="EMBL" id="RZGR01000024">
    <property type="protein sequence ID" value="RUQ84948.1"/>
    <property type="molecule type" value="Genomic_DNA"/>
</dbReference>
<dbReference type="Proteomes" id="UP000288012">
    <property type="component" value="Unassembled WGS sequence"/>
</dbReference>
<organism evidence="3 4">
    <name type="scientific">Legionella septentrionalis</name>
    <dbReference type="NCBI Taxonomy" id="2498109"/>
    <lineage>
        <taxon>Bacteria</taxon>
        <taxon>Pseudomonadati</taxon>
        <taxon>Pseudomonadota</taxon>
        <taxon>Gammaproteobacteria</taxon>
        <taxon>Legionellales</taxon>
        <taxon>Legionellaceae</taxon>
        <taxon>Legionella</taxon>
    </lineage>
</organism>
<dbReference type="RefSeq" id="WP_126954346.1">
    <property type="nucleotide sequence ID" value="NZ_RZGR01000024.1"/>
</dbReference>
<protein>
    <recommendedName>
        <fullName evidence="5">Tetratricopeptide repeat protein</fullName>
    </recommendedName>
</protein>
<feature type="transmembrane region" description="Helical" evidence="2">
    <location>
        <begin position="7"/>
        <end position="26"/>
    </location>
</feature>
<dbReference type="InterPro" id="IPR011990">
    <property type="entry name" value="TPR-like_helical_dom_sf"/>
</dbReference>
<dbReference type="Pfam" id="PF14559">
    <property type="entry name" value="TPR_19"/>
    <property type="match status" value="1"/>
</dbReference>
<dbReference type="InterPro" id="IPR019734">
    <property type="entry name" value="TPR_rpt"/>
</dbReference>
<dbReference type="SMART" id="SM00671">
    <property type="entry name" value="SEL1"/>
    <property type="match status" value="2"/>
</dbReference>
<evidence type="ECO:0000313" key="4">
    <source>
        <dbReference type="Proteomes" id="UP000288012"/>
    </source>
</evidence>
<comment type="caution">
    <text evidence="3">The sequence shown here is derived from an EMBL/GenBank/DDBJ whole genome shotgun (WGS) entry which is preliminary data.</text>
</comment>
<accession>A0A433JI44</accession>
<name>A0A433JI44_9GAMM</name>
<evidence type="ECO:0008006" key="5">
    <source>
        <dbReference type="Google" id="ProtNLM"/>
    </source>
</evidence>
<keyword evidence="4" id="KW-1185">Reference proteome</keyword>
<gene>
    <name evidence="3" type="ORF">EKM59_08195</name>
</gene>
<evidence type="ECO:0000256" key="1">
    <source>
        <dbReference type="PROSITE-ProRule" id="PRU00339"/>
    </source>
</evidence>
<evidence type="ECO:0000313" key="3">
    <source>
        <dbReference type="EMBL" id="RUQ84948.1"/>
    </source>
</evidence>